<evidence type="ECO:0000313" key="2">
    <source>
        <dbReference type="Proteomes" id="UP001328107"/>
    </source>
</evidence>
<sequence>DLPSVFAIDQVKVRVNYERFLYSEPFPVWFEEDASPSEDLKTDLFTRHLDQTDLIMAVVRSAEVKDHVTDDDVIFMKRRRSEDCELIDNAEYRQYLKAYSWWQKIFMRWFVTHYDCSFE</sequence>
<organism evidence="1 2">
    <name type="scientific">Pristionchus mayeri</name>
    <dbReference type="NCBI Taxonomy" id="1317129"/>
    <lineage>
        <taxon>Eukaryota</taxon>
        <taxon>Metazoa</taxon>
        <taxon>Ecdysozoa</taxon>
        <taxon>Nematoda</taxon>
        <taxon>Chromadorea</taxon>
        <taxon>Rhabditida</taxon>
        <taxon>Rhabditina</taxon>
        <taxon>Diplogasteromorpha</taxon>
        <taxon>Diplogasteroidea</taxon>
        <taxon>Neodiplogasteridae</taxon>
        <taxon>Pristionchus</taxon>
    </lineage>
</organism>
<name>A0AAN5DGB4_9BILA</name>
<comment type="caution">
    <text evidence="1">The sequence shown here is derived from an EMBL/GenBank/DDBJ whole genome shotgun (WGS) entry which is preliminary data.</text>
</comment>
<gene>
    <name evidence="1" type="ORF">PMAYCL1PPCAC_31732</name>
</gene>
<dbReference type="Proteomes" id="UP001328107">
    <property type="component" value="Unassembled WGS sequence"/>
</dbReference>
<reference evidence="2" key="1">
    <citation type="submission" date="2022-10" db="EMBL/GenBank/DDBJ databases">
        <title>Genome assembly of Pristionchus species.</title>
        <authorList>
            <person name="Yoshida K."/>
            <person name="Sommer R.J."/>
        </authorList>
    </citation>
    <scope>NUCLEOTIDE SEQUENCE [LARGE SCALE GENOMIC DNA]</scope>
    <source>
        <strain evidence="2">RS5460</strain>
    </source>
</reference>
<dbReference type="EMBL" id="BTRK01000006">
    <property type="protein sequence ID" value="GMR61537.1"/>
    <property type="molecule type" value="Genomic_DNA"/>
</dbReference>
<evidence type="ECO:0000313" key="1">
    <source>
        <dbReference type="EMBL" id="GMR61537.1"/>
    </source>
</evidence>
<protein>
    <submittedName>
        <fullName evidence="1">Uncharacterized protein</fullName>
    </submittedName>
</protein>
<accession>A0AAN5DGB4</accession>
<keyword evidence="2" id="KW-1185">Reference proteome</keyword>
<proteinExistence type="predicted"/>
<dbReference type="AlphaFoldDB" id="A0AAN5DGB4"/>
<feature type="non-terminal residue" evidence="1">
    <location>
        <position position="1"/>
    </location>
</feature>